<dbReference type="RefSeq" id="WP_170834669.1">
    <property type="nucleotide sequence ID" value="NZ_FOHU01000002.1"/>
</dbReference>
<gene>
    <name evidence="1" type="ORF">SAMN05660297_00777</name>
</gene>
<keyword evidence="2" id="KW-1185">Reference proteome</keyword>
<proteinExistence type="predicted"/>
<dbReference type="Proteomes" id="UP000199568">
    <property type="component" value="Unassembled WGS sequence"/>
</dbReference>
<reference evidence="1 2" key="1">
    <citation type="submission" date="2016-10" db="EMBL/GenBank/DDBJ databases">
        <authorList>
            <person name="de Groot N.N."/>
        </authorList>
    </citation>
    <scope>NUCLEOTIDE SEQUENCE [LARGE SCALE GENOMIC DNA]</scope>
    <source>
        <strain evidence="1 2">DSM 18979</strain>
    </source>
</reference>
<protein>
    <submittedName>
        <fullName evidence="1">Uncharacterized protein</fullName>
    </submittedName>
</protein>
<evidence type="ECO:0000313" key="2">
    <source>
        <dbReference type="Proteomes" id="UP000199568"/>
    </source>
</evidence>
<dbReference type="AlphaFoldDB" id="A0A1H9ZY98"/>
<accession>A0A1H9ZY98</accession>
<name>A0A1H9ZY98_9FIRM</name>
<evidence type="ECO:0000313" key="1">
    <source>
        <dbReference type="EMBL" id="SES86708.1"/>
    </source>
</evidence>
<sequence length="55" mass="6358">MELLAWMRKIDGSMGKTSLLQLIDEMHGAIDALLMKTKEQENTIKELREALEQQQ</sequence>
<organism evidence="1 2">
    <name type="scientific">Natronincola peptidivorans</name>
    <dbReference type="NCBI Taxonomy" id="426128"/>
    <lineage>
        <taxon>Bacteria</taxon>
        <taxon>Bacillati</taxon>
        <taxon>Bacillota</taxon>
        <taxon>Clostridia</taxon>
        <taxon>Peptostreptococcales</taxon>
        <taxon>Natronincolaceae</taxon>
        <taxon>Natronincola</taxon>
    </lineage>
</organism>
<dbReference type="EMBL" id="FOHU01000002">
    <property type="protein sequence ID" value="SES86708.1"/>
    <property type="molecule type" value="Genomic_DNA"/>
</dbReference>